<accession>A0A8S5URC7</accession>
<proteinExistence type="predicted"/>
<reference evidence="1" key="1">
    <citation type="journal article" date="2021" name="Proc. Natl. Acad. Sci. U.S.A.">
        <title>A Catalog of Tens of Thousands of Viruses from Human Metagenomes Reveals Hidden Associations with Chronic Diseases.</title>
        <authorList>
            <person name="Tisza M.J."/>
            <person name="Buck C.B."/>
        </authorList>
    </citation>
    <scope>NUCLEOTIDE SEQUENCE</scope>
    <source>
        <strain evidence="1">Ctg6c78</strain>
    </source>
</reference>
<evidence type="ECO:0000313" key="1">
    <source>
        <dbReference type="EMBL" id="DAF97048.1"/>
    </source>
</evidence>
<name>A0A8S5URC7_9CAUD</name>
<dbReference type="EMBL" id="BK016125">
    <property type="protein sequence ID" value="DAF97048.1"/>
    <property type="molecule type" value="Genomic_DNA"/>
</dbReference>
<organism evidence="1">
    <name type="scientific">Siphoviridae sp. ctg6c78</name>
    <dbReference type="NCBI Taxonomy" id="2825603"/>
    <lineage>
        <taxon>Viruses</taxon>
        <taxon>Duplodnaviria</taxon>
        <taxon>Heunggongvirae</taxon>
        <taxon>Uroviricota</taxon>
        <taxon>Caudoviricetes</taxon>
    </lineage>
</organism>
<sequence>MYYKVLKNGRVIDVLDHLIFVKYQIKHNIMVLCDKSEAQAIVSSDGTYIWHIAGLYNIPVEGYDSVDLEEIDVYEYNQLKMLNLKTPEEIIDEYTKSLIDGGVL</sequence>
<protein>
    <submittedName>
        <fullName evidence="1">Uncharacterized protein</fullName>
    </submittedName>
</protein>